<organism evidence="2 3">
    <name type="scientific">Herminiimonas contaminans</name>
    <dbReference type="NCBI Taxonomy" id="1111140"/>
    <lineage>
        <taxon>Bacteria</taxon>
        <taxon>Pseudomonadati</taxon>
        <taxon>Pseudomonadota</taxon>
        <taxon>Betaproteobacteria</taxon>
        <taxon>Burkholderiales</taxon>
        <taxon>Oxalobacteraceae</taxon>
        <taxon>Herminiimonas</taxon>
    </lineage>
</organism>
<evidence type="ECO:0000256" key="1">
    <source>
        <dbReference type="SAM" id="SignalP"/>
    </source>
</evidence>
<dbReference type="Gene3D" id="2.30.30.830">
    <property type="match status" value="1"/>
</dbReference>
<dbReference type="PROSITE" id="PS51257">
    <property type="entry name" value="PROKAR_LIPOPROTEIN"/>
    <property type="match status" value="1"/>
</dbReference>
<protein>
    <submittedName>
        <fullName evidence="2">Pilus assembly protein PilP</fullName>
    </submittedName>
</protein>
<feature type="chain" id="PRO_5047210486" evidence="1">
    <location>
        <begin position="29"/>
        <end position="184"/>
    </location>
</feature>
<accession>A0ABS0ETZ7</accession>
<dbReference type="Pfam" id="PF04351">
    <property type="entry name" value="PilP"/>
    <property type="match status" value="1"/>
</dbReference>
<comment type="caution">
    <text evidence="2">The sequence shown here is derived from an EMBL/GenBank/DDBJ whole genome shotgun (WGS) entry which is preliminary data.</text>
</comment>
<reference evidence="2 3" key="1">
    <citation type="submission" date="2020-11" db="EMBL/GenBank/DDBJ databases">
        <title>WGS of Herminiimonas contaminans strain Marseille-Q4544 isolated from planarians Schmidtea mediterranea.</title>
        <authorList>
            <person name="Kangale L."/>
        </authorList>
    </citation>
    <scope>NUCLEOTIDE SEQUENCE [LARGE SCALE GENOMIC DNA]</scope>
    <source>
        <strain evidence="2 3">Marseille-Q4544</strain>
    </source>
</reference>
<proteinExistence type="predicted"/>
<gene>
    <name evidence="2" type="ORF">IXC47_11495</name>
</gene>
<keyword evidence="3" id="KW-1185">Reference proteome</keyword>
<dbReference type="EMBL" id="JADOEL010000008">
    <property type="protein sequence ID" value="MBF8178306.1"/>
    <property type="molecule type" value="Genomic_DNA"/>
</dbReference>
<keyword evidence="1" id="KW-0732">Signal</keyword>
<feature type="signal peptide" evidence="1">
    <location>
        <begin position="1"/>
        <end position="28"/>
    </location>
</feature>
<evidence type="ECO:0000313" key="2">
    <source>
        <dbReference type="EMBL" id="MBF8178306.1"/>
    </source>
</evidence>
<dbReference type="Proteomes" id="UP000657372">
    <property type="component" value="Unassembled WGS sequence"/>
</dbReference>
<dbReference type="InterPro" id="IPR007446">
    <property type="entry name" value="PilP"/>
</dbReference>
<dbReference type="RefSeq" id="WP_195875704.1">
    <property type="nucleotide sequence ID" value="NZ_JADOEL010000008.1"/>
</dbReference>
<name>A0ABS0ETZ7_9BURK</name>
<sequence length="184" mass="20391">MMMRISARIPRIKTAALVLLAASLSGCGDSGTADVSQWMKEVRQQTRVSIKPLSEPKKFTPFSYDAKNREDPYSPNKLAMALAKARKDGGTIRPDLDRRREALESFPLDTVVMVGTLTKPGLTYALLQVDKSIYQVKVGNYVGQNLGMVTKITESDVSLKEVVQDAAGDWVEREAKLELQESQK</sequence>
<evidence type="ECO:0000313" key="3">
    <source>
        <dbReference type="Proteomes" id="UP000657372"/>
    </source>
</evidence>
<dbReference type="PIRSF" id="PIRSF016481">
    <property type="entry name" value="Pilus_assembly_PilP"/>
    <property type="match status" value="1"/>
</dbReference>